<evidence type="ECO:0000256" key="1">
    <source>
        <dbReference type="SAM" id="MobiDB-lite"/>
    </source>
</evidence>
<feature type="compositionally biased region" description="Polar residues" evidence="1">
    <location>
        <begin position="342"/>
        <end position="359"/>
    </location>
</feature>
<dbReference type="AlphaFoldDB" id="A0ABD1FR40"/>
<keyword evidence="3" id="KW-1185">Reference proteome</keyword>
<feature type="compositionally biased region" description="Low complexity" evidence="1">
    <location>
        <begin position="16"/>
        <end position="26"/>
    </location>
</feature>
<feature type="compositionally biased region" description="Polar residues" evidence="1">
    <location>
        <begin position="467"/>
        <end position="487"/>
    </location>
</feature>
<name>A0ABD1FR40_SALDI</name>
<gene>
    <name evidence="2" type="ORF">AAHA92_30482</name>
</gene>
<dbReference type="EMBL" id="JBEAFC010000012">
    <property type="protein sequence ID" value="KAL1534292.1"/>
    <property type="molecule type" value="Genomic_DNA"/>
</dbReference>
<evidence type="ECO:0000313" key="3">
    <source>
        <dbReference type="Proteomes" id="UP001567538"/>
    </source>
</evidence>
<feature type="compositionally biased region" description="Low complexity" evidence="1">
    <location>
        <begin position="52"/>
        <end position="83"/>
    </location>
</feature>
<evidence type="ECO:0000313" key="2">
    <source>
        <dbReference type="EMBL" id="KAL1534292.1"/>
    </source>
</evidence>
<feature type="region of interest" description="Disordered" evidence="1">
    <location>
        <begin position="1"/>
        <end position="89"/>
    </location>
</feature>
<feature type="compositionally biased region" description="Low complexity" evidence="1">
    <location>
        <begin position="399"/>
        <end position="416"/>
    </location>
</feature>
<reference evidence="2 3" key="1">
    <citation type="submission" date="2024-06" db="EMBL/GenBank/DDBJ databases">
        <title>A chromosome level genome sequence of Diviner's sage (Salvia divinorum).</title>
        <authorList>
            <person name="Ford S.A."/>
            <person name="Ro D.-K."/>
            <person name="Ness R.W."/>
            <person name="Phillips M.A."/>
        </authorList>
    </citation>
    <scope>NUCLEOTIDE SEQUENCE [LARGE SCALE GENOMIC DNA]</scope>
    <source>
        <strain evidence="2">SAF-2024a</strain>
        <tissue evidence="2">Leaf</tissue>
    </source>
</reference>
<feature type="region of interest" description="Disordered" evidence="1">
    <location>
        <begin position="460"/>
        <end position="487"/>
    </location>
</feature>
<dbReference type="Proteomes" id="UP001567538">
    <property type="component" value="Unassembled WGS sequence"/>
</dbReference>
<proteinExistence type="predicted"/>
<protein>
    <submittedName>
        <fullName evidence="2">Uncharacterized protein</fullName>
    </submittedName>
</protein>
<organism evidence="2 3">
    <name type="scientific">Salvia divinorum</name>
    <name type="common">Maria pastora</name>
    <name type="synonym">Diviner's sage</name>
    <dbReference type="NCBI Taxonomy" id="28513"/>
    <lineage>
        <taxon>Eukaryota</taxon>
        <taxon>Viridiplantae</taxon>
        <taxon>Streptophyta</taxon>
        <taxon>Embryophyta</taxon>
        <taxon>Tracheophyta</taxon>
        <taxon>Spermatophyta</taxon>
        <taxon>Magnoliopsida</taxon>
        <taxon>eudicotyledons</taxon>
        <taxon>Gunneridae</taxon>
        <taxon>Pentapetalae</taxon>
        <taxon>asterids</taxon>
        <taxon>lamiids</taxon>
        <taxon>Lamiales</taxon>
        <taxon>Lamiaceae</taxon>
        <taxon>Nepetoideae</taxon>
        <taxon>Mentheae</taxon>
        <taxon>Salviinae</taxon>
        <taxon>Salvia</taxon>
        <taxon>Salvia subgen. Calosphace</taxon>
    </lineage>
</organism>
<dbReference type="PANTHER" id="PTHR34112">
    <property type="entry name" value="C-JUN-AMINO-TERMINAL KINASE-INTERACTING PROTEIN"/>
    <property type="match status" value="1"/>
</dbReference>
<sequence>MERSEPSLVPEWLKTTGNSTSGSSISHSDDHPASRAARNKSSLNGNGHDLGRSFSSERTTFSSYFRQSSSSNSSGNFRSHNSFGRNQRDRDWEKGTYDYRDHDNSFLGGRRHRKISDPLVDPSLGKFERDGLRRSQSMISGKHGDAWPKKVGADSGSAGVKISNGLLTKGSPVAGVSKAAFERDFPSLGVDERVVVSDIGRVPSPGLSTAIQSLPIATSASLGGEKWTSALAEVPVLDGNNGTAASSVLQATASSSTSVALVSTTSLNMAEAVAQGPSRAQTAPQAGPLSSFINSDILYSELMPDFMFQLSVGAQRLEELAIKQSRQLIPVTPSMPKALSKVGSQQHSISSPLPVNQSPRGGPAKSDFSKASNVGKLQVLKPVREKNGASPVVKDNLIPASGSSVAASPSVSGSSVTKAPPNNAVPDRKPVLTLLEKRPTSQARSRNDFFNLVRKKSMVNPAPADSATENASSDLDTGSSVSPSFSDKNAEMDVIPVTSQPVEVPLSLSPNVDSLSEEKSGSICNGDASDVLKCVSNAKKHRSSNLVIPEEEEAAFLRSLGWEENNDEGGLTVEEITGFYRDLAKYINSNTSPRILQLVQLLTPFDSQLEGIDEVSSSDDTREP</sequence>
<feature type="region of interest" description="Disordered" evidence="1">
    <location>
        <begin position="337"/>
        <end position="431"/>
    </location>
</feature>
<comment type="caution">
    <text evidence="2">The sequence shown here is derived from an EMBL/GenBank/DDBJ whole genome shotgun (WGS) entry which is preliminary data.</text>
</comment>
<accession>A0ABD1FR40</accession>
<dbReference type="PANTHER" id="PTHR34112:SF13">
    <property type="entry name" value="OS04G0448200 PROTEIN"/>
    <property type="match status" value="1"/>
</dbReference>